<comment type="caution">
    <text evidence="2">The sequence shown here is derived from an EMBL/GenBank/DDBJ whole genome shotgun (WGS) entry which is preliminary data.</text>
</comment>
<dbReference type="EMBL" id="BLLK01000056">
    <property type="protein sequence ID" value="GFH56814.1"/>
    <property type="molecule type" value="Genomic_DNA"/>
</dbReference>
<organism evidence="2 3">
    <name type="scientific">Chaetoceros tenuissimus</name>
    <dbReference type="NCBI Taxonomy" id="426638"/>
    <lineage>
        <taxon>Eukaryota</taxon>
        <taxon>Sar</taxon>
        <taxon>Stramenopiles</taxon>
        <taxon>Ochrophyta</taxon>
        <taxon>Bacillariophyta</taxon>
        <taxon>Coscinodiscophyceae</taxon>
        <taxon>Chaetocerotophycidae</taxon>
        <taxon>Chaetocerotales</taxon>
        <taxon>Chaetocerotaceae</taxon>
        <taxon>Chaetoceros</taxon>
    </lineage>
</organism>
<gene>
    <name evidence="2" type="ORF">CTEN210_13290</name>
</gene>
<sequence>MLQIYTNPSQLEIIQSEEMPFNPNSSDSVSATLSTITEDLTLQVRSKNSVSHEDQETADGMKLESEIIASKVFGEGSGVSNSEIDKALRMHISSKNMKDKQRVEAVETVIERLKHKLSMLQDTKNEYIHLIYRLEQSLQMDLVHARAKQQLTRMKISDDDESARNSMDATITDIEELETQVNENIRSFELLKFSNERLQNEIDELKDKLTSKQRNIAETMIEMKTRRE</sequence>
<proteinExistence type="predicted"/>
<evidence type="ECO:0000313" key="3">
    <source>
        <dbReference type="Proteomes" id="UP001054902"/>
    </source>
</evidence>
<accession>A0AAD3D322</accession>
<keyword evidence="3" id="KW-1185">Reference proteome</keyword>
<keyword evidence="1" id="KW-0175">Coiled coil</keyword>
<protein>
    <submittedName>
        <fullName evidence="2">Uncharacterized protein</fullName>
    </submittedName>
</protein>
<name>A0AAD3D322_9STRA</name>
<reference evidence="2 3" key="1">
    <citation type="journal article" date="2021" name="Sci. Rep.">
        <title>The genome of the diatom Chaetoceros tenuissimus carries an ancient integrated fragment of an extant virus.</title>
        <authorList>
            <person name="Hongo Y."/>
            <person name="Kimura K."/>
            <person name="Takaki Y."/>
            <person name="Yoshida Y."/>
            <person name="Baba S."/>
            <person name="Kobayashi G."/>
            <person name="Nagasaki K."/>
            <person name="Hano T."/>
            <person name="Tomaru Y."/>
        </authorList>
    </citation>
    <scope>NUCLEOTIDE SEQUENCE [LARGE SCALE GENOMIC DNA]</scope>
    <source>
        <strain evidence="2 3">NIES-3715</strain>
    </source>
</reference>
<feature type="coiled-coil region" evidence="1">
    <location>
        <begin position="188"/>
        <end position="222"/>
    </location>
</feature>
<evidence type="ECO:0000313" key="2">
    <source>
        <dbReference type="EMBL" id="GFH56814.1"/>
    </source>
</evidence>
<dbReference type="Proteomes" id="UP001054902">
    <property type="component" value="Unassembled WGS sequence"/>
</dbReference>
<dbReference type="AlphaFoldDB" id="A0AAD3D322"/>
<evidence type="ECO:0000256" key="1">
    <source>
        <dbReference type="SAM" id="Coils"/>
    </source>
</evidence>